<name>A0A399E6W1_9DEIN</name>
<dbReference type="AlphaFoldDB" id="A0A399E6W1"/>
<dbReference type="EMBL" id="QWKX01000023">
    <property type="protein sequence ID" value="RIH77712.1"/>
    <property type="molecule type" value="Genomic_DNA"/>
</dbReference>
<evidence type="ECO:0000313" key="2">
    <source>
        <dbReference type="Proteomes" id="UP000266089"/>
    </source>
</evidence>
<sequence length="38" mass="4332">MYGFFYDPERENNTLLLFNMIGAKGKIPAQPGDYLHIG</sequence>
<reference evidence="1 2" key="1">
    <citation type="submission" date="2018-08" db="EMBL/GenBank/DDBJ databases">
        <title>Meiothermus cateniformans JCM 15151 genome sequencing project.</title>
        <authorList>
            <person name="Da Costa M.S."/>
            <person name="Albuquerque L."/>
            <person name="Raposo P."/>
            <person name="Froufe H.J.C."/>
            <person name="Barroso C.S."/>
            <person name="Egas C."/>
        </authorList>
    </citation>
    <scope>NUCLEOTIDE SEQUENCE [LARGE SCALE GENOMIC DNA]</scope>
    <source>
        <strain evidence="1 2">JCM 15151</strain>
    </source>
</reference>
<organism evidence="1 2">
    <name type="scientific">Meiothermus taiwanensis</name>
    <dbReference type="NCBI Taxonomy" id="172827"/>
    <lineage>
        <taxon>Bacteria</taxon>
        <taxon>Thermotogati</taxon>
        <taxon>Deinococcota</taxon>
        <taxon>Deinococci</taxon>
        <taxon>Thermales</taxon>
        <taxon>Thermaceae</taxon>
        <taxon>Meiothermus</taxon>
    </lineage>
</organism>
<accession>A0A399E6W1</accession>
<gene>
    <name evidence="1" type="ORF">Mcate_01215</name>
</gene>
<comment type="caution">
    <text evidence="1">The sequence shown here is derived from an EMBL/GenBank/DDBJ whole genome shotgun (WGS) entry which is preliminary data.</text>
</comment>
<proteinExistence type="predicted"/>
<protein>
    <submittedName>
        <fullName evidence="1">Uncharacterized protein</fullName>
    </submittedName>
</protein>
<dbReference type="Proteomes" id="UP000266089">
    <property type="component" value="Unassembled WGS sequence"/>
</dbReference>
<evidence type="ECO:0000313" key="1">
    <source>
        <dbReference type="EMBL" id="RIH77712.1"/>
    </source>
</evidence>